<sequence length="29" mass="3102">MGAFVKVLGGEDIKNNDRFIVAFGAMSTI</sequence>
<dbReference type="AlphaFoldDB" id="A0A4R6ZRZ3"/>
<proteinExistence type="predicted"/>
<name>A0A4R6ZRZ3_9LIST</name>
<keyword evidence="2" id="KW-1185">Reference proteome</keyword>
<dbReference type="Proteomes" id="UP000295558">
    <property type="component" value="Unassembled WGS sequence"/>
</dbReference>
<reference evidence="1 2" key="1">
    <citation type="submission" date="2019-03" db="EMBL/GenBank/DDBJ databases">
        <title>Genomic Encyclopedia of Type Strains, Phase III (KMG-III): the genomes of soil and plant-associated and newly described type strains.</title>
        <authorList>
            <person name="Whitman W."/>
        </authorList>
    </citation>
    <scope>NUCLEOTIDE SEQUENCE [LARGE SCALE GENOMIC DNA]</scope>
    <source>
        <strain evidence="1 2">CECT 7972</strain>
    </source>
</reference>
<comment type="caution">
    <text evidence="1">The sequence shown here is derived from an EMBL/GenBank/DDBJ whole genome shotgun (WGS) entry which is preliminary data.</text>
</comment>
<protein>
    <submittedName>
        <fullName evidence="1">Uncharacterized protein</fullName>
    </submittedName>
</protein>
<accession>A0A4R6ZRZ3</accession>
<dbReference type="EMBL" id="SNZK01000001">
    <property type="protein sequence ID" value="TDR55467.1"/>
    <property type="molecule type" value="Genomic_DNA"/>
</dbReference>
<evidence type="ECO:0000313" key="2">
    <source>
        <dbReference type="Proteomes" id="UP000295558"/>
    </source>
</evidence>
<organism evidence="1 2">
    <name type="scientific">Listeria rocourtiae</name>
    <dbReference type="NCBI Taxonomy" id="647910"/>
    <lineage>
        <taxon>Bacteria</taxon>
        <taxon>Bacillati</taxon>
        <taxon>Bacillota</taxon>
        <taxon>Bacilli</taxon>
        <taxon>Bacillales</taxon>
        <taxon>Listeriaceae</taxon>
        <taxon>Listeria</taxon>
    </lineage>
</organism>
<evidence type="ECO:0000313" key="1">
    <source>
        <dbReference type="EMBL" id="TDR55467.1"/>
    </source>
</evidence>
<gene>
    <name evidence="1" type="ORF">DFP96_101404</name>
</gene>